<gene>
    <name evidence="2" type="ORF">MMIC_P1972</name>
</gene>
<dbReference type="OrthoDB" id="6637739at2"/>
<sequence length="215" mass="24098">MSPQNSLETKKPREQAGRDSFARYKAQVRSAAIASLSILEGGEVDRVYCDLHDDFVIRRNIDGKSLYDFYQVKTHGKSNHNWTICEIFGIDPKVKDQSKISSNKIKDSFGGKLLLHTVNFGENCQAVVFQTNVNLHDSLEALVQDIEVGDYTNNCINLILERFNDCYSSDAGGNISSTSAKECLQKLKVETDVIYLKEGSNYFEPVVKVSISTQN</sequence>
<evidence type="ECO:0000313" key="3">
    <source>
        <dbReference type="Proteomes" id="UP000231632"/>
    </source>
</evidence>
<keyword evidence="3" id="KW-1185">Reference proteome</keyword>
<proteinExistence type="predicted"/>
<dbReference type="EMBL" id="BDFD01000019">
    <property type="protein sequence ID" value="GAV20993.1"/>
    <property type="molecule type" value="Genomic_DNA"/>
</dbReference>
<organism evidence="2 3">
    <name type="scientific">Mariprofundus micogutta</name>
    <dbReference type="NCBI Taxonomy" id="1921010"/>
    <lineage>
        <taxon>Bacteria</taxon>
        <taxon>Pseudomonadati</taxon>
        <taxon>Pseudomonadota</taxon>
        <taxon>Candidatius Mariprofundia</taxon>
        <taxon>Mariprofundales</taxon>
        <taxon>Mariprofundaceae</taxon>
        <taxon>Mariprofundus</taxon>
    </lineage>
</organism>
<comment type="caution">
    <text evidence="2">The sequence shown here is derived from an EMBL/GenBank/DDBJ whole genome shotgun (WGS) entry which is preliminary data.</text>
</comment>
<feature type="domain" description="CD-NTase associated protein 4-like DNA endonuclease" evidence="1">
    <location>
        <begin position="16"/>
        <end position="168"/>
    </location>
</feature>
<dbReference type="Pfam" id="PF14130">
    <property type="entry name" value="Cap4_nuclease"/>
    <property type="match status" value="1"/>
</dbReference>
<evidence type="ECO:0000259" key="1">
    <source>
        <dbReference type="Pfam" id="PF14130"/>
    </source>
</evidence>
<dbReference type="Proteomes" id="UP000231632">
    <property type="component" value="Unassembled WGS sequence"/>
</dbReference>
<dbReference type="RefSeq" id="WP_072660300.1">
    <property type="nucleotide sequence ID" value="NZ_BDFD01000019.1"/>
</dbReference>
<evidence type="ECO:0000313" key="2">
    <source>
        <dbReference type="EMBL" id="GAV20993.1"/>
    </source>
</evidence>
<reference evidence="2 3" key="1">
    <citation type="journal article" date="2017" name="Arch. Microbiol.">
        <title>Mariprofundus micogutta sp. nov., a novel iron-oxidizing zetaproteobacterium isolated from a deep-sea hydrothermal field at the Bayonnaise knoll of the Izu-Ogasawara arc, and a description of Mariprofundales ord. nov. and Zetaproteobacteria classis nov.</title>
        <authorList>
            <person name="Makita H."/>
            <person name="Tanaka E."/>
            <person name="Mitsunobu S."/>
            <person name="Miyazaki M."/>
            <person name="Nunoura T."/>
            <person name="Uematsu K."/>
            <person name="Takaki Y."/>
            <person name="Nishi S."/>
            <person name="Shimamura S."/>
            <person name="Takai K."/>
        </authorList>
    </citation>
    <scope>NUCLEOTIDE SEQUENCE [LARGE SCALE GENOMIC DNA]</scope>
    <source>
        <strain evidence="2 3">ET2</strain>
    </source>
</reference>
<name>A0A1L8CQ33_9PROT</name>
<dbReference type="InterPro" id="IPR025382">
    <property type="entry name" value="Cap4-like_endonuclease_dom"/>
</dbReference>
<dbReference type="AlphaFoldDB" id="A0A1L8CQ33"/>
<protein>
    <recommendedName>
        <fullName evidence="1">CD-NTase associated protein 4-like DNA endonuclease domain-containing protein</fullName>
    </recommendedName>
</protein>
<accession>A0A1L8CQ33</accession>
<dbReference type="GO" id="GO:0004518">
    <property type="term" value="F:nuclease activity"/>
    <property type="evidence" value="ECO:0007669"/>
    <property type="project" value="InterPro"/>
</dbReference>